<sequence>MKRRAAVLGLALAAVAAGSLPAGSEAPARSLHPQERPGMSVEVTRSAAATDMLAVAKVPLAAPRVGGPQLPDLRPAPRPVSQQLIAIAARAPGAPVFSPEMSPRPTFRPDSVVQQALFGKRKKRKGSVCGNIDIQGERIGSYGKGGGCHIPDAVRVRSVSGVKLSTSALMTCDTAEALNTWVDKAVQPAFGKRVVEIKVAAHYACRTRNNQSGAKLSEHAKGRAIDISAFTLRNGEQVTVLRDWNRGKLGKALVKTHAAACGIFGTVLGPRSDSFHRDHFHLDTANYRSGAYCR</sequence>
<dbReference type="Pfam" id="PF06904">
    <property type="entry name" value="Extensin-like_C"/>
    <property type="match status" value="1"/>
</dbReference>
<gene>
    <name evidence="3" type="ORF">ATO3_20385</name>
</gene>
<keyword evidence="4" id="KW-1185">Reference proteome</keyword>
<feature type="domain" description="Extensin-like C-terminal" evidence="2">
    <location>
        <begin position="142"/>
        <end position="294"/>
    </location>
</feature>
<comment type="caution">
    <text evidence="3">The sequence shown here is derived from an EMBL/GenBank/DDBJ whole genome shotgun (WGS) entry which is preliminary data.</text>
</comment>
<evidence type="ECO:0000256" key="1">
    <source>
        <dbReference type="SAM" id="SignalP"/>
    </source>
</evidence>
<dbReference type="AlphaFoldDB" id="A0A225NDI9"/>
<dbReference type="InterPro" id="IPR009683">
    <property type="entry name" value="Extensin-like_C"/>
</dbReference>
<dbReference type="EMBL" id="AQQR01000012">
    <property type="protein sequence ID" value="OWU70350.1"/>
    <property type="molecule type" value="Genomic_DNA"/>
</dbReference>
<accession>A0A225NDI9</accession>
<protein>
    <recommendedName>
        <fullName evidence="2">Extensin-like C-terminal domain-containing protein</fullName>
    </recommendedName>
</protein>
<proteinExistence type="predicted"/>
<dbReference type="Proteomes" id="UP000215377">
    <property type="component" value="Unassembled WGS sequence"/>
</dbReference>
<keyword evidence="1" id="KW-0732">Signal</keyword>
<evidence type="ECO:0000313" key="4">
    <source>
        <dbReference type="Proteomes" id="UP000215377"/>
    </source>
</evidence>
<reference evidence="3 4" key="1">
    <citation type="submission" date="2013-04" db="EMBL/GenBank/DDBJ databases">
        <title>Oceanicola sp. 22II1-22F33 Genome Sequencing.</title>
        <authorList>
            <person name="Lai Q."/>
            <person name="Li G."/>
            <person name="Shao Z."/>
        </authorList>
    </citation>
    <scope>NUCLEOTIDE SEQUENCE [LARGE SCALE GENOMIC DNA]</scope>
    <source>
        <strain evidence="3 4">22II1-22F33</strain>
    </source>
</reference>
<evidence type="ECO:0000313" key="3">
    <source>
        <dbReference type="EMBL" id="OWU70350.1"/>
    </source>
</evidence>
<name>A0A225NDI9_9RHOB</name>
<feature type="chain" id="PRO_5013302282" description="Extensin-like C-terminal domain-containing protein" evidence="1">
    <location>
        <begin position="23"/>
        <end position="294"/>
    </location>
</feature>
<dbReference type="OrthoDB" id="9809788at2"/>
<evidence type="ECO:0000259" key="2">
    <source>
        <dbReference type="Pfam" id="PF06904"/>
    </source>
</evidence>
<feature type="signal peptide" evidence="1">
    <location>
        <begin position="1"/>
        <end position="22"/>
    </location>
</feature>
<organism evidence="3 4">
    <name type="scientific">Marinibacterium profundimaris</name>
    <dbReference type="NCBI Taxonomy" id="1679460"/>
    <lineage>
        <taxon>Bacteria</taxon>
        <taxon>Pseudomonadati</taxon>
        <taxon>Pseudomonadota</taxon>
        <taxon>Alphaproteobacteria</taxon>
        <taxon>Rhodobacterales</taxon>
        <taxon>Paracoccaceae</taxon>
        <taxon>Marinibacterium</taxon>
    </lineage>
</organism>